<accession>A0ABU2N6U0</accession>
<reference evidence="6" key="1">
    <citation type="submission" date="2023-07" db="EMBL/GenBank/DDBJ databases">
        <title>30 novel species of actinomycetes from the DSMZ collection.</title>
        <authorList>
            <person name="Nouioui I."/>
        </authorList>
    </citation>
    <scope>NUCLEOTIDE SEQUENCE [LARGE SCALE GENOMIC DNA]</scope>
    <source>
        <strain evidence="6">DSM 45834</strain>
    </source>
</reference>
<dbReference type="InterPro" id="IPR013320">
    <property type="entry name" value="ConA-like_dom_sf"/>
</dbReference>
<evidence type="ECO:0000259" key="4">
    <source>
        <dbReference type="PROSITE" id="PS51762"/>
    </source>
</evidence>
<gene>
    <name evidence="5" type="ORF">RM445_08955</name>
</gene>
<name>A0ABU2N6U0_9PSEU</name>
<organism evidence="5 6">
    <name type="scientific">Pseudonocardia charpentierae</name>
    <dbReference type="NCBI Taxonomy" id="3075545"/>
    <lineage>
        <taxon>Bacteria</taxon>
        <taxon>Bacillati</taxon>
        <taxon>Actinomycetota</taxon>
        <taxon>Actinomycetes</taxon>
        <taxon>Pseudonocardiales</taxon>
        <taxon>Pseudonocardiaceae</taxon>
        <taxon>Pseudonocardia</taxon>
    </lineage>
</organism>
<feature type="compositionally biased region" description="Polar residues" evidence="2">
    <location>
        <begin position="125"/>
        <end position="139"/>
    </location>
</feature>
<evidence type="ECO:0000313" key="6">
    <source>
        <dbReference type="Proteomes" id="UP001183202"/>
    </source>
</evidence>
<sequence length="297" mass="32664">MSDLHERAAVPEGPPGRPRRRRVALLVLACIAIAALVSVLVVSLRGGTSSSGSGGSTSSAGSSNQSKSGTELDPSQRLDTEAAVRNGWTLSAHDEFDGDKLDEKIWSPYKGRTTDDVGQHDPDNLSVSDGTLKLTSRGDTSAGMAWDDGQKYGRWEARVRSQQGTGYGPVLLLWPDSEDWPEDGEIDIMEIPKGDRTRAHFTLHWSEDNKQDSKTMTGDFTQWHIFAVEWTPDHIAGYLDGVEVYRNEDKDANPPGPMHFAMQQDIGPYGDDWIPAPDDSTPETCTFEVDWVRIYAA</sequence>
<dbReference type="Pfam" id="PF00722">
    <property type="entry name" value="Glyco_hydro_16"/>
    <property type="match status" value="1"/>
</dbReference>
<keyword evidence="3" id="KW-1133">Transmembrane helix</keyword>
<dbReference type="SUPFAM" id="SSF49899">
    <property type="entry name" value="Concanavalin A-like lectins/glucanases"/>
    <property type="match status" value="1"/>
</dbReference>
<keyword evidence="6" id="KW-1185">Reference proteome</keyword>
<dbReference type="InterPro" id="IPR050546">
    <property type="entry name" value="Glycosyl_Hydrlase_16"/>
</dbReference>
<feature type="domain" description="GH16" evidence="4">
    <location>
        <begin position="57"/>
        <end position="297"/>
    </location>
</feature>
<feature type="region of interest" description="Disordered" evidence="2">
    <location>
        <begin position="47"/>
        <end position="78"/>
    </location>
</feature>
<evidence type="ECO:0000256" key="3">
    <source>
        <dbReference type="SAM" id="Phobius"/>
    </source>
</evidence>
<comment type="caution">
    <text evidence="5">The sequence shown here is derived from an EMBL/GenBank/DDBJ whole genome shotgun (WGS) entry which is preliminary data.</text>
</comment>
<comment type="similarity">
    <text evidence="1">Belongs to the glycosyl hydrolase 16 family.</text>
</comment>
<keyword evidence="3" id="KW-0812">Transmembrane</keyword>
<keyword evidence="5" id="KW-0378">Hydrolase</keyword>
<proteinExistence type="inferred from homology"/>
<keyword evidence="3" id="KW-0472">Membrane</keyword>
<evidence type="ECO:0000256" key="2">
    <source>
        <dbReference type="SAM" id="MobiDB-lite"/>
    </source>
</evidence>
<dbReference type="PANTHER" id="PTHR10963">
    <property type="entry name" value="GLYCOSYL HYDROLASE-RELATED"/>
    <property type="match status" value="1"/>
</dbReference>
<protein>
    <submittedName>
        <fullName evidence="5">Glycoside hydrolase family 16 protein</fullName>
    </submittedName>
</protein>
<dbReference type="RefSeq" id="WP_311555666.1">
    <property type="nucleotide sequence ID" value="NZ_JAVREJ010000004.1"/>
</dbReference>
<evidence type="ECO:0000256" key="1">
    <source>
        <dbReference type="ARBA" id="ARBA00006865"/>
    </source>
</evidence>
<feature type="region of interest" description="Disordered" evidence="2">
    <location>
        <begin position="112"/>
        <end position="142"/>
    </location>
</feature>
<evidence type="ECO:0000313" key="5">
    <source>
        <dbReference type="EMBL" id="MDT0349650.1"/>
    </source>
</evidence>
<dbReference type="InterPro" id="IPR000757">
    <property type="entry name" value="Beta-glucanase-like"/>
</dbReference>
<dbReference type="CDD" id="cd08023">
    <property type="entry name" value="GH16_laminarinase_like"/>
    <property type="match status" value="1"/>
</dbReference>
<dbReference type="Gene3D" id="2.60.120.200">
    <property type="match status" value="1"/>
</dbReference>
<dbReference type="PROSITE" id="PS51762">
    <property type="entry name" value="GH16_2"/>
    <property type="match status" value="1"/>
</dbReference>
<feature type="compositionally biased region" description="Basic and acidic residues" evidence="2">
    <location>
        <begin position="112"/>
        <end position="123"/>
    </location>
</feature>
<feature type="transmembrane region" description="Helical" evidence="3">
    <location>
        <begin position="23"/>
        <end position="44"/>
    </location>
</feature>
<dbReference type="GO" id="GO:0016787">
    <property type="term" value="F:hydrolase activity"/>
    <property type="evidence" value="ECO:0007669"/>
    <property type="project" value="UniProtKB-KW"/>
</dbReference>
<feature type="compositionally biased region" description="Low complexity" evidence="2">
    <location>
        <begin position="47"/>
        <end position="63"/>
    </location>
</feature>
<dbReference type="Proteomes" id="UP001183202">
    <property type="component" value="Unassembled WGS sequence"/>
</dbReference>
<dbReference type="EMBL" id="JAVREJ010000004">
    <property type="protein sequence ID" value="MDT0349650.1"/>
    <property type="molecule type" value="Genomic_DNA"/>
</dbReference>
<dbReference type="PANTHER" id="PTHR10963:SF55">
    <property type="entry name" value="GLYCOSIDE HYDROLASE FAMILY 16 PROTEIN"/>
    <property type="match status" value="1"/>
</dbReference>